<evidence type="ECO:0000313" key="3">
    <source>
        <dbReference type="Proteomes" id="UP001499910"/>
    </source>
</evidence>
<keyword evidence="1" id="KW-0812">Transmembrane</keyword>
<dbReference type="RefSeq" id="WP_259550389.1">
    <property type="nucleotide sequence ID" value="NZ_BAABHW010000002.1"/>
</dbReference>
<name>A0ABP9LC58_9RHOB</name>
<accession>A0ABP9LC58</accession>
<sequence length="93" mass="10489">MTISFNTIVLLIMTIYVIWMGLSEHRKERASEAGLTESQRQRFSELYALSRANADYPEDLRAHAAIAQRARIRKGAAVVILAAVIFIILFRGP</sequence>
<proteinExistence type="predicted"/>
<feature type="transmembrane region" description="Helical" evidence="1">
    <location>
        <begin position="6"/>
        <end position="22"/>
    </location>
</feature>
<evidence type="ECO:0000256" key="1">
    <source>
        <dbReference type="SAM" id="Phobius"/>
    </source>
</evidence>
<keyword evidence="1" id="KW-1133">Transmembrane helix</keyword>
<organism evidence="2 3">
    <name type="scientific">[Roseibacterium] beibuensis</name>
    <dbReference type="NCBI Taxonomy" id="1193142"/>
    <lineage>
        <taxon>Bacteria</taxon>
        <taxon>Pseudomonadati</taxon>
        <taxon>Pseudomonadota</taxon>
        <taxon>Alphaproteobacteria</taxon>
        <taxon>Rhodobacterales</taxon>
        <taxon>Roseobacteraceae</taxon>
        <taxon>Roseicyclus</taxon>
    </lineage>
</organism>
<dbReference type="EMBL" id="BAABHW010000002">
    <property type="protein sequence ID" value="GAA5073094.1"/>
    <property type="molecule type" value="Genomic_DNA"/>
</dbReference>
<keyword evidence="3" id="KW-1185">Reference proteome</keyword>
<dbReference type="Proteomes" id="UP001499910">
    <property type="component" value="Unassembled WGS sequence"/>
</dbReference>
<gene>
    <name evidence="2" type="ORF">GCM10023209_18520</name>
</gene>
<feature type="transmembrane region" description="Helical" evidence="1">
    <location>
        <begin position="75"/>
        <end position="92"/>
    </location>
</feature>
<reference evidence="3" key="1">
    <citation type="journal article" date="2019" name="Int. J. Syst. Evol. Microbiol.">
        <title>The Global Catalogue of Microorganisms (GCM) 10K type strain sequencing project: providing services to taxonomists for standard genome sequencing and annotation.</title>
        <authorList>
            <consortium name="The Broad Institute Genomics Platform"/>
            <consortium name="The Broad Institute Genome Sequencing Center for Infectious Disease"/>
            <person name="Wu L."/>
            <person name="Ma J."/>
        </authorList>
    </citation>
    <scope>NUCLEOTIDE SEQUENCE [LARGE SCALE GENOMIC DNA]</scope>
    <source>
        <strain evidence="3">JCM 18015</strain>
    </source>
</reference>
<protein>
    <submittedName>
        <fullName evidence="2">Uncharacterized protein</fullName>
    </submittedName>
</protein>
<evidence type="ECO:0000313" key="2">
    <source>
        <dbReference type="EMBL" id="GAA5073094.1"/>
    </source>
</evidence>
<keyword evidence="1" id="KW-0472">Membrane</keyword>
<comment type="caution">
    <text evidence="2">The sequence shown here is derived from an EMBL/GenBank/DDBJ whole genome shotgun (WGS) entry which is preliminary data.</text>
</comment>